<feature type="transmembrane region" description="Helical" evidence="1">
    <location>
        <begin position="121"/>
        <end position="141"/>
    </location>
</feature>
<gene>
    <name evidence="2" type="ORF">E2636_00130</name>
</gene>
<evidence type="ECO:0000256" key="1">
    <source>
        <dbReference type="SAM" id="Phobius"/>
    </source>
</evidence>
<feature type="transmembrane region" description="Helical" evidence="1">
    <location>
        <begin position="185"/>
        <end position="207"/>
    </location>
</feature>
<dbReference type="AlphaFoldDB" id="A0A4P6ZTX1"/>
<dbReference type="EMBL" id="CP038015">
    <property type="protein sequence ID" value="QBP39657.1"/>
    <property type="molecule type" value="Genomic_DNA"/>
</dbReference>
<evidence type="ECO:0000313" key="2">
    <source>
        <dbReference type="EMBL" id="QBP39657.1"/>
    </source>
</evidence>
<accession>A0A4P6ZTX1</accession>
<dbReference type="Pfam" id="PF12679">
    <property type="entry name" value="ABC2_membrane_2"/>
    <property type="match status" value="1"/>
</dbReference>
<organism evidence="2 3">
    <name type="scientific">Paenisporosarcina antarctica</name>
    <dbReference type="NCBI Taxonomy" id="417367"/>
    <lineage>
        <taxon>Bacteria</taxon>
        <taxon>Bacillati</taxon>
        <taxon>Bacillota</taxon>
        <taxon>Bacilli</taxon>
        <taxon>Bacillales</taxon>
        <taxon>Caryophanaceae</taxon>
        <taxon>Paenisporosarcina</taxon>
    </lineage>
</organism>
<dbReference type="OrthoDB" id="4187110at2"/>
<name>A0A4P6ZTX1_9BACL</name>
<dbReference type="GO" id="GO:0140359">
    <property type="term" value="F:ABC-type transporter activity"/>
    <property type="evidence" value="ECO:0007669"/>
    <property type="project" value="InterPro"/>
</dbReference>
<reference evidence="2 3" key="1">
    <citation type="submission" date="2019-03" db="EMBL/GenBank/DDBJ databases">
        <title>Complete genome sequence of Paenisporosarcina antarctica CGMCC 1.6503T.</title>
        <authorList>
            <person name="Rong J.-C."/>
            <person name="Chi N.-Y."/>
            <person name="Zhang Q.-F."/>
        </authorList>
    </citation>
    <scope>NUCLEOTIDE SEQUENCE [LARGE SCALE GENOMIC DNA]</scope>
    <source>
        <strain evidence="2 3">CGMCC 1.6503</strain>
    </source>
</reference>
<dbReference type="GO" id="GO:0005886">
    <property type="term" value="C:plasma membrane"/>
    <property type="evidence" value="ECO:0007669"/>
    <property type="project" value="UniProtKB-SubCell"/>
</dbReference>
<protein>
    <submittedName>
        <fullName evidence="2">ABC transporter permease</fullName>
    </submittedName>
</protein>
<dbReference type="RefSeq" id="WP_134207912.1">
    <property type="nucleotide sequence ID" value="NZ_CP038015.1"/>
</dbReference>
<keyword evidence="1" id="KW-1133">Transmembrane helix</keyword>
<keyword evidence="1" id="KW-0472">Membrane</keyword>
<proteinExistence type="predicted"/>
<dbReference type="KEGG" id="panc:E2636_00130"/>
<keyword evidence="3" id="KW-1185">Reference proteome</keyword>
<feature type="transmembrane region" description="Helical" evidence="1">
    <location>
        <begin position="68"/>
        <end position="89"/>
    </location>
</feature>
<feature type="transmembrane region" description="Helical" evidence="1">
    <location>
        <begin position="21"/>
        <end position="42"/>
    </location>
</feature>
<feature type="transmembrane region" description="Helical" evidence="1">
    <location>
        <begin position="153"/>
        <end position="178"/>
    </location>
</feature>
<keyword evidence="1" id="KW-0812">Transmembrane</keyword>
<sequence length="260" mass="29173">MRDLLVLFQKEWRENTRNYKILWIPLIFIFFGITEPVTNYYLPQILEAVGNIPKDAMFPFPEFTPAQILMSTMGQYQFIGMLVIVLGFMGTISRERKDGTGTLIYVRPISFLSYFLSKWKVVGIIVLGSVWLGLLTSWYYTELLFGNVAAADFFAFAATYSVWIVFVVTVILAASAWLPTGGAAGVSLGLVLGVQIIDSLLGTYWTVSPWKLSTYATQWLTGSPDLTHFWLSIVVTILAVIAMVAFGVWMSKRNASKTKV</sequence>
<dbReference type="Proteomes" id="UP000294292">
    <property type="component" value="Chromosome"/>
</dbReference>
<feature type="transmembrane region" description="Helical" evidence="1">
    <location>
        <begin position="227"/>
        <end position="249"/>
    </location>
</feature>
<evidence type="ECO:0000313" key="3">
    <source>
        <dbReference type="Proteomes" id="UP000294292"/>
    </source>
</evidence>